<name>A0A123TBX7_STRSU</name>
<evidence type="ECO:0000313" key="2">
    <source>
        <dbReference type="Proteomes" id="UP000071765"/>
    </source>
</evidence>
<dbReference type="Gene3D" id="3.30.1830.10">
    <property type="entry name" value="YehR-like"/>
    <property type="match status" value="1"/>
</dbReference>
<dbReference type="RefSeq" id="WP_024410775.1">
    <property type="nucleotide sequence ID" value="NZ_CEDD01000012.1"/>
</dbReference>
<sequence>MKNIKWHLTLLVSCLILVGCVVKNNAETKSDKPTTELYKYTSEENENASAYLSITHRHDVITNFEIYYEVAITDAYLSDLGVKSQEEAGQLLERIFYEYSLPELVELEKLDGVETEISFPRESVWRLLIGIDPAIADFHEVSRIVGTGDLELLEDVGTTSASEYRKMFQIIGFEKVK</sequence>
<accession>A0A123TBX7</accession>
<protein>
    <submittedName>
        <fullName evidence="1">Uncharacterized protein</fullName>
    </submittedName>
</protein>
<organism evidence="1 2">
    <name type="scientific">Streptococcus suis</name>
    <dbReference type="NCBI Taxonomy" id="1307"/>
    <lineage>
        <taxon>Bacteria</taxon>
        <taxon>Bacillati</taxon>
        <taxon>Bacillota</taxon>
        <taxon>Bacilli</taxon>
        <taxon>Lactobacillales</taxon>
        <taxon>Streptococcaceae</taxon>
        <taxon>Streptococcus</taxon>
    </lineage>
</organism>
<proteinExistence type="predicted"/>
<dbReference type="EMBL" id="FIIN01000007">
    <property type="protein sequence ID" value="CYW03498.1"/>
    <property type="molecule type" value="Genomic_DNA"/>
</dbReference>
<reference evidence="1 2" key="1">
    <citation type="submission" date="2016-02" db="EMBL/GenBank/DDBJ databases">
        <authorList>
            <consortium name="Pathogen Informatics"/>
        </authorList>
    </citation>
    <scope>NUCLEOTIDE SEQUENCE [LARGE SCALE GENOMIC DNA]</scope>
    <source>
        <strain evidence="1 2">LSS90</strain>
    </source>
</reference>
<dbReference type="PROSITE" id="PS51257">
    <property type="entry name" value="PROKAR_LIPOPROTEIN"/>
    <property type="match status" value="1"/>
</dbReference>
<evidence type="ECO:0000313" key="1">
    <source>
        <dbReference type="EMBL" id="CYW03498.1"/>
    </source>
</evidence>
<dbReference type="Proteomes" id="UP000071765">
    <property type="component" value="Unassembled WGS sequence"/>
</dbReference>
<dbReference type="AlphaFoldDB" id="A0A123TBX7"/>
<gene>
    <name evidence="1" type="ORF">ERS132452_01404</name>
</gene>